<dbReference type="PANTHER" id="PTHR32341:SF10">
    <property type="entry name" value="INTERFERON-INDUCIBLE GTPASE 5"/>
    <property type="match status" value="1"/>
</dbReference>
<feature type="non-terminal residue" evidence="6">
    <location>
        <position position="187"/>
    </location>
</feature>
<evidence type="ECO:0000259" key="5">
    <source>
        <dbReference type="PROSITE" id="PS51716"/>
    </source>
</evidence>
<dbReference type="SUPFAM" id="SSF52540">
    <property type="entry name" value="P-loop containing nucleoside triphosphate hydrolases"/>
    <property type="match status" value="1"/>
</dbReference>
<name>A0ABY7FUB6_MYAAR</name>
<dbReference type="InterPro" id="IPR051515">
    <property type="entry name" value="IRG"/>
</dbReference>
<sequence>GEMFCPNCGKRAKESWKFCLHCGTTLPALQDETVDDATEAISSLDIQIKTESKEVTKEYEDYELGSDILEDLDVISEDEVEEYKCIMLETGYTFLREKLEQTINGWKNIQINIAVTGESGTGKSSFINSIRGLKADDLGAAEVGAVETTMEPTAYKHPDNPNLQVWDLPGVGTSSFTREKYFQKINL</sequence>
<keyword evidence="2" id="KW-0547">Nucleotide-binding</keyword>
<evidence type="ECO:0000313" key="7">
    <source>
        <dbReference type="Proteomes" id="UP001164746"/>
    </source>
</evidence>
<evidence type="ECO:0000256" key="1">
    <source>
        <dbReference type="ARBA" id="ARBA00005429"/>
    </source>
</evidence>
<evidence type="ECO:0000256" key="4">
    <source>
        <dbReference type="ARBA" id="ARBA00023134"/>
    </source>
</evidence>
<dbReference type="Pfam" id="PF05049">
    <property type="entry name" value="IIGP"/>
    <property type="match status" value="1"/>
</dbReference>
<dbReference type="Proteomes" id="UP001164746">
    <property type="component" value="Chromosome 13"/>
</dbReference>
<dbReference type="InterPro" id="IPR030385">
    <property type="entry name" value="G_IRG_dom"/>
</dbReference>
<comment type="similarity">
    <text evidence="1">Belongs to the TRAFAC class dynamin-like GTPase superfamily. IRG family.</text>
</comment>
<dbReference type="PROSITE" id="PS51716">
    <property type="entry name" value="G_IRG"/>
    <property type="match status" value="1"/>
</dbReference>
<evidence type="ECO:0000313" key="6">
    <source>
        <dbReference type="EMBL" id="WAR22796.1"/>
    </source>
</evidence>
<accession>A0ABY7FUB6</accession>
<protein>
    <submittedName>
        <fullName evidence="6">TGTP2-like protein</fullName>
    </submittedName>
</protein>
<proteinExistence type="inferred from homology"/>
<dbReference type="Pfam" id="PF13240">
    <property type="entry name" value="Zn_Ribbon_1"/>
    <property type="match status" value="1"/>
</dbReference>
<organism evidence="6 7">
    <name type="scientific">Mya arenaria</name>
    <name type="common">Soft-shell clam</name>
    <dbReference type="NCBI Taxonomy" id="6604"/>
    <lineage>
        <taxon>Eukaryota</taxon>
        <taxon>Metazoa</taxon>
        <taxon>Spiralia</taxon>
        <taxon>Lophotrochozoa</taxon>
        <taxon>Mollusca</taxon>
        <taxon>Bivalvia</taxon>
        <taxon>Autobranchia</taxon>
        <taxon>Heteroconchia</taxon>
        <taxon>Euheterodonta</taxon>
        <taxon>Imparidentia</taxon>
        <taxon>Neoheterodontei</taxon>
        <taxon>Myida</taxon>
        <taxon>Myoidea</taxon>
        <taxon>Myidae</taxon>
        <taxon>Mya</taxon>
    </lineage>
</organism>
<keyword evidence="7" id="KW-1185">Reference proteome</keyword>
<keyword evidence="3" id="KW-0378">Hydrolase</keyword>
<dbReference type="EMBL" id="CP111024">
    <property type="protein sequence ID" value="WAR22796.1"/>
    <property type="molecule type" value="Genomic_DNA"/>
</dbReference>
<dbReference type="PANTHER" id="PTHR32341">
    <property type="entry name" value="INTERFERON-INDUCIBLE GTPASE"/>
    <property type="match status" value="1"/>
</dbReference>
<feature type="non-terminal residue" evidence="6">
    <location>
        <position position="1"/>
    </location>
</feature>
<dbReference type="InterPro" id="IPR026870">
    <property type="entry name" value="Zinc_ribbon_dom"/>
</dbReference>
<evidence type="ECO:0000256" key="3">
    <source>
        <dbReference type="ARBA" id="ARBA00022801"/>
    </source>
</evidence>
<feature type="domain" description="IRG-type G" evidence="5">
    <location>
        <begin position="109"/>
        <end position="187"/>
    </location>
</feature>
<evidence type="ECO:0000256" key="2">
    <source>
        <dbReference type="ARBA" id="ARBA00022741"/>
    </source>
</evidence>
<gene>
    <name evidence="6" type="ORF">MAR_036465</name>
</gene>
<dbReference type="InterPro" id="IPR027417">
    <property type="entry name" value="P-loop_NTPase"/>
</dbReference>
<dbReference type="InterPro" id="IPR007743">
    <property type="entry name" value="Immunity-related_GTPase-like"/>
</dbReference>
<reference evidence="6" key="1">
    <citation type="submission" date="2022-11" db="EMBL/GenBank/DDBJ databases">
        <title>Centuries of genome instability and evolution in soft-shell clam transmissible cancer (bioRxiv).</title>
        <authorList>
            <person name="Hart S.F.M."/>
            <person name="Yonemitsu M.A."/>
            <person name="Giersch R.M."/>
            <person name="Beal B.F."/>
            <person name="Arriagada G."/>
            <person name="Davis B.W."/>
            <person name="Ostrander E.A."/>
            <person name="Goff S.P."/>
            <person name="Metzger M.J."/>
        </authorList>
    </citation>
    <scope>NUCLEOTIDE SEQUENCE</scope>
    <source>
        <strain evidence="6">MELC-2E11</strain>
        <tissue evidence="6">Siphon/mantle</tissue>
    </source>
</reference>
<keyword evidence="4" id="KW-0342">GTP-binding</keyword>
<dbReference type="Gene3D" id="3.40.50.300">
    <property type="entry name" value="P-loop containing nucleotide triphosphate hydrolases"/>
    <property type="match status" value="1"/>
</dbReference>